<organism evidence="6 7">
    <name type="scientific">Gordonia liuliyuniae</name>
    <dbReference type="NCBI Taxonomy" id="2911517"/>
    <lineage>
        <taxon>Bacteria</taxon>
        <taxon>Bacillati</taxon>
        <taxon>Actinomycetota</taxon>
        <taxon>Actinomycetes</taxon>
        <taxon>Mycobacteriales</taxon>
        <taxon>Gordoniaceae</taxon>
        <taxon>Gordonia</taxon>
    </lineage>
</organism>
<dbReference type="SMART" id="SM00346">
    <property type="entry name" value="HTH_ICLR"/>
    <property type="match status" value="1"/>
</dbReference>
<dbReference type="Pfam" id="PF01614">
    <property type="entry name" value="IclR_C"/>
    <property type="match status" value="1"/>
</dbReference>
<dbReference type="EMBL" id="JAKKOR010000002">
    <property type="protein sequence ID" value="MCF8587446.1"/>
    <property type="molecule type" value="Genomic_DNA"/>
</dbReference>
<gene>
    <name evidence="6" type="ORF">L5G33_03060</name>
</gene>
<feature type="domain" description="HTH iclR-type" evidence="4">
    <location>
        <begin position="4"/>
        <end position="65"/>
    </location>
</feature>
<accession>A0ABS9IPE8</accession>
<evidence type="ECO:0000259" key="5">
    <source>
        <dbReference type="PROSITE" id="PS51078"/>
    </source>
</evidence>
<evidence type="ECO:0000313" key="6">
    <source>
        <dbReference type="EMBL" id="MCF8587446.1"/>
    </source>
</evidence>
<dbReference type="PANTHER" id="PTHR30136:SF24">
    <property type="entry name" value="HTH-TYPE TRANSCRIPTIONAL REPRESSOR ALLR"/>
    <property type="match status" value="1"/>
</dbReference>
<reference evidence="6 7" key="1">
    <citation type="submission" date="2022-01" db="EMBL/GenBank/DDBJ databases">
        <authorList>
            <person name="Huang Y."/>
        </authorList>
    </citation>
    <scope>NUCLEOTIDE SEQUENCE [LARGE SCALE GENOMIC DNA]</scope>
    <source>
        <strain evidence="6 7">HY366</strain>
    </source>
</reference>
<evidence type="ECO:0000256" key="3">
    <source>
        <dbReference type="ARBA" id="ARBA00023163"/>
    </source>
</evidence>
<dbReference type="InterPro" id="IPR036388">
    <property type="entry name" value="WH-like_DNA-bd_sf"/>
</dbReference>
<name>A0ABS9IPE8_9ACTN</name>
<proteinExistence type="predicted"/>
<protein>
    <submittedName>
        <fullName evidence="6">IclR family transcriptional regulator</fullName>
    </submittedName>
</protein>
<sequence>MHISSTVDQALRLLLHLTDSPDQTPADLARDLDMNRTTVHRLLATLHGRGFVTRVGGAAVYSIGPTVLRMAESVGPDIRTVAHHVVEQLSEKTSETALLFVPEFSGRRPQAIAVDQVETRAHVVRVEFTVGHRIPLHQGAAAQAILAHAAPDVVEAALSNADDPDAVRAALARTRERGYSATHDELLLDVAGIAAPVLDSAGHPLGSVSIVAPSSRAEQLNGMVDDLLESVRIIQDLVTS</sequence>
<dbReference type="InterPro" id="IPR050707">
    <property type="entry name" value="HTH_MetabolicPath_Reg"/>
</dbReference>
<keyword evidence="1" id="KW-0805">Transcription regulation</keyword>
<feature type="domain" description="IclR-ED" evidence="5">
    <location>
        <begin position="59"/>
        <end position="240"/>
    </location>
</feature>
<dbReference type="PANTHER" id="PTHR30136">
    <property type="entry name" value="HELIX-TURN-HELIX TRANSCRIPTIONAL REGULATOR, ICLR FAMILY"/>
    <property type="match status" value="1"/>
</dbReference>
<dbReference type="SUPFAM" id="SSF55781">
    <property type="entry name" value="GAF domain-like"/>
    <property type="match status" value="1"/>
</dbReference>
<evidence type="ECO:0000256" key="2">
    <source>
        <dbReference type="ARBA" id="ARBA00023125"/>
    </source>
</evidence>
<keyword evidence="7" id="KW-1185">Reference proteome</keyword>
<dbReference type="RefSeq" id="WP_236996685.1">
    <property type="nucleotide sequence ID" value="NZ_JAKKOR010000002.1"/>
</dbReference>
<dbReference type="SUPFAM" id="SSF46785">
    <property type="entry name" value="Winged helix' DNA-binding domain"/>
    <property type="match status" value="1"/>
</dbReference>
<dbReference type="Pfam" id="PF09339">
    <property type="entry name" value="HTH_IclR"/>
    <property type="match status" value="1"/>
</dbReference>
<dbReference type="Proteomes" id="UP001200110">
    <property type="component" value="Unassembled WGS sequence"/>
</dbReference>
<dbReference type="InterPro" id="IPR029016">
    <property type="entry name" value="GAF-like_dom_sf"/>
</dbReference>
<dbReference type="Gene3D" id="3.30.450.40">
    <property type="match status" value="1"/>
</dbReference>
<dbReference type="InterPro" id="IPR036390">
    <property type="entry name" value="WH_DNA-bd_sf"/>
</dbReference>
<evidence type="ECO:0000259" key="4">
    <source>
        <dbReference type="PROSITE" id="PS51077"/>
    </source>
</evidence>
<evidence type="ECO:0000313" key="7">
    <source>
        <dbReference type="Proteomes" id="UP001200110"/>
    </source>
</evidence>
<dbReference type="InterPro" id="IPR014757">
    <property type="entry name" value="Tscrpt_reg_IclR_C"/>
</dbReference>
<dbReference type="InterPro" id="IPR005471">
    <property type="entry name" value="Tscrpt_reg_IclR_N"/>
</dbReference>
<dbReference type="PROSITE" id="PS51078">
    <property type="entry name" value="ICLR_ED"/>
    <property type="match status" value="1"/>
</dbReference>
<dbReference type="PROSITE" id="PS51077">
    <property type="entry name" value="HTH_ICLR"/>
    <property type="match status" value="1"/>
</dbReference>
<keyword evidence="2" id="KW-0238">DNA-binding</keyword>
<dbReference type="Gene3D" id="1.10.10.10">
    <property type="entry name" value="Winged helix-like DNA-binding domain superfamily/Winged helix DNA-binding domain"/>
    <property type="match status" value="1"/>
</dbReference>
<comment type="caution">
    <text evidence="6">The sequence shown here is derived from an EMBL/GenBank/DDBJ whole genome shotgun (WGS) entry which is preliminary data.</text>
</comment>
<evidence type="ECO:0000256" key="1">
    <source>
        <dbReference type="ARBA" id="ARBA00023015"/>
    </source>
</evidence>
<keyword evidence="3" id="KW-0804">Transcription</keyword>